<dbReference type="GO" id="GO:0046982">
    <property type="term" value="F:protein heterodimerization activity"/>
    <property type="evidence" value="ECO:0007669"/>
    <property type="project" value="InterPro"/>
</dbReference>
<dbReference type="Pfam" id="PF02291">
    <property type="entry name" value="TFIID-31kDa"/>
    <property type="match status" value="1"/>
</dbReference>
<dbReference type="GO" id="GO:0016251">
    <property type="term" value="F:RNA polymerase II general transcription initiation factor activity"/>
    <property type="evidence" value="ECO:0007669"/>
    <property type="project" value="TreeGrafter"/>
</dbReference>
<feature type="region of interest" description="Disordered" evidence="6">
    <location>
        <begin position="156"/>
        <end position="239"/>
    </location>
</feature>
<name>A0A316ZAP8_9BASI</name>
<evidence type="ECO:0000313" key="8">
    <source>
        <dbReference type="Proteomes" id="UP000245946"/>
    </source>
</evidence>
<gene>
    <name evidence="7" type="ORF">FA09DRAFT_317517</name>
</gene>
<comment type="subcellular location">
    <subcellularLocation>
        <location evidence="1">Nucleus</location>
    </subcellularLocation>
</comment>
<dbReference type="InterPro" id="IPR051431">
    <property type="entry name" value="TFIID_subunit_9"/>
</dbReference>
<dbReference type="SUPFAM" id="SSF47113">
    <property type="entry name" value="Histone-fold"/>
    <property type="match status" value="1"/>
</dbReference>
<feature type="compositionally biased region" description="Basic and acidic residues" evidence="6">
    <location>
        <begin position="223"/>
        <end position="232"/>
    </location>
</feature>
<dbReference type="CDD" id="cd07979">
    <property type="entry name" value="HFD_TAF9"/>
    <property type="match status" value="1"/>
</dbReference>
<accession>A0A316ZAP8</accession>
<evidence type="ECO:0000256" key="3">
    <source>
        <dbReference type="ARBA" id="ARBA00023015"/>
    </source>
</evidence>
<dbReference type="AlphaFoldDB" id="A0A316ZAP8"/>
<dbReference type="Proteomes" id="UP000245946">
    <property type="component" value="Unassembled WGS sequence"/>
</dbReference>
<sequence>MPAQTLEPSTSAAGAAAAVAPDAAGTAEAAAQAGPVPRDARIIALILASMGIDDAEPAVLLMLLEFAHRYTTDILSDALLYADHSRAGGSAQGPSLDDVQLAIQAKVNHEFTQPMPKEMLLSLATSLNSTPLPPISDRYGVRLPPPQHTLANINYSIIPNAPPPLDEDAEAEEDEEEEAAAENKARAAQDAQTRGGSIGEEDGEDVWPEGDETAHGAQPMAVDEARGTKRALEEDEDYD</sequence>
<dbReference type="Gene3D" id="1.10.20.10">
    <property type="entry name" value="Histone, subunit A"/>
    <property type="match status" value="1"/>
</dbReference>
<evidence type="ECO:0000256" key="4">
    <source>
        <dbReference type="ARBA" id="ARBA00023163"/>
    </source>
</evidence>
<proteinExistence type="inferred from homology"/>
<protein>
    <submittedName>
        <fullName evidence="7">TFIID-31kDa-domain-containing protein</fullName>
    </submittedName>
</protein>
<keyword evidence="8" id="KW-1185">Reference proteome</keyword>
<feature type="compositionally biased region" description="Acidic residues" evidence="6">
    <location>
        <begin position="165"/>
        <end position="180"/>
    </location>
</feature>
<comment type="similarity">
    <text evidence="2">Belongs to the TAF9 family.</text>
</comment>
<dbReference type="GO" id="GO:0005669">
    <property type="term" value="C:transcription factor TFIID complex"/>
    <property type="evidence" value="ECO:0007669"/>
    <property type="project" value="TreeGrafter"/>
</dbReference>
<keyword evidence="5" id="KW-0539">Nucleus</keyword>
<dbReference type="STRING" id="58919.A0A316ZAP8"/>
<feature type="compositionally biased region" description="Acidic residues" evidence="6">
    <location>
        <begin position="199"/>
        <end position="211"/>
    </location>
</feature>
<dbReference type="GO" id="GO:0051123">
    <property type="term" value="P:RNA polymerase II preinitiation complex assembly"/>
    <property type="evidence" value="ECO:0007669"/>
    <property type="project" value="TreeGrafter"/>
</dbReference>
<reference evidence="7 8" key="1">
    <citation type="journal article" date="2018" name="Mol. Biol. Evol.">
        <title>Broad Genomic Sampling Reveals a Smut Pathogenic Ancestry of the Fungal Clade Ustilaginomycotina.</title>
        <authorList>
            <person name="Kijpornyongpan T."/>
            <person name="Mondo S.J."/>
            <person name="Barry K."/>
            <person name="Sandor L."/>
            <person name="Lee J."/>
            <person name="Lipzen A."/>
            <person name="Pangilinan J."/>
            <person name="LaButti K."/>
            <person name="Hainaut M."/>
            <person name="Henrissat B."/>
            <person name="Grigoriev I.V."/>
            <person name="Spatafora J.W."/>
            <person name="Aime M.C."/>
        </authorList>
    </citation>
    <scope>NUCLEOTIDE SEQUENCE [LARGE SCALE GENOMIC DNA]</scope>
    <source>
        <strain evidence="7 8">MCA 4186</strain>
    </source>
</reference>
<dbReference type="GO" id="GO:0003713">
    <property type="term" value="F:transcription coactivator activity"/>
    <property type="evidence" value="ECO:0007669"/>
    <property type="project" value="TreeGrafter"/>
</dbReference>
<dbReference type="GeneID" id="37268422"/>
<dbReference type="GO" id="GO:0000124">
    <property type="term" value="C:SAGA complex"/>
    <property type="evidence" value="ECO:0007669"/>
    <property type="project" value="TreeGrafter"/>
</dbReference>
<keyword evidence="4" id="KW-0804">Transcription</keyword>
<dbReference type="InterPro" id="IPR003162">
    <property type="entry name" value="TFIID-31"/>
</dbReference>
<keyword evidence="3" id="KW-0805">Transcription regulation</keyword>
<evidence type="ECO:0000256" key="5">
    <source>
        <dbReference type="ARBA" id="ARBA00023242"/>
    </source>
</evidence>
<dbReference type="RefSeq" id="XP_025599049.1">
    <property type="nucleotide sequence ID" value="XM_025740878.1"/>
</dbReference>
<dbReference type="InterPro" id="IPR009072">
    <property type="entry name" value="Histone-fold"/>
</dbReference>
<evidence type="ECO:0000256" key="2">
    <source>
        <dbReference type="ARBA" id="ARBA00007646"/>
    </source>
</evidence>
<organism evidence="7 8">
    <name type="scientific">Tilletiopsis washingtonensis</name>
    <dbReference type="NCBI Taxonomy" id="58919"/>
    <lineage>
        <taxon>Eukaryota</taxon>
        <taxon>Fungi</taxon>
        <taxon>Dikarya</taxon>
        <taxon>Basidiomycota</taxon>
        <taxon>Ustilaginomycotina</taxon>
        <taxon>Exobasidiomycetes</taxon>
        <taxon>Entylomatales</taxon>
        <taxon>Entylomatales incertae sedis</taxon>
        <taxon>Tilletiopsis</taxon>
    </lineage>
</organism>
<dbReference type="EMBL" id="KZ819290">
    <property type="protein sequence ID" value="PWN98770.1"/>
    <property type="molecule type" value="Genomic_DNA"/>
</dbReference>
<evidence type="ECO:0000256" key="1">
    <source>
        <dbReference type="ARBA" id="ARBA00004123"/>
    </source>
</evidence>
<dbReference type="PANTHER" id="PTHR48068">
    <property type="entry name" value="TAF9 RNA POLYMERASE II, TATA BOX-BINDING PROTEIN (TBP)-ASSOCIATED FACTOR"/>
    <property type="match status" value="1"/>
</dbReference>
<dbReference type="PANTHER" id="PTHR48068:SF4">
    <property type="entry name" value="TATA-BOX BINDING PROTEIN ASSOCIATED FACTOR 9"/>
    <property type="match status" value="1"/>
</dbReference>
<evidence type="ECO:0000256" key="6">
    <source>
        <dbReference type="SAM" id="MobiDB-lite"/>
    </source>
</evidence>
<dbReference type="OrthoDB" id="341924at2759"/>
<evidence type="ECO:0000313" key="7">
    <source>
        <dbReference type="EMBL" id="PWN98770.1"/>
    </source>
</evidence>